<evidence type="ECO:0000313" key="1">
    <source>
        <dbReference type="EMBL" id="KAJ6820340.1"/>
    </source>
</evidence>
<reference evidence="1" key="2">
    <citation type="submission" date="2023-04" db="EMBL/GenBank/DDBJ databases">
        <authorList>
            <person name="Bruccoleri R.E."/>
            <person name="Oakeley E.J."/>
            <person name="Faust A.-M."/>
            <person name="Dessus-Babus S."/>
            <person name="Altorfer M."/>
            <person name="Burckhardt D."/>
            <person name="Oertli M."/>
            <person name="Naumann U."/>
            <person name="Petersen F."/>
            <person name="Wong J."/>
        </authorList>
    </citation>
    <scope>NUCLEOTIDE SEQUENCE</scope>
    <source>
        <strain evidence="1">GSM-AAB239-AS_SAM_17_03QT</strain>
        <tissue evidence="1">Leaf</tissue>
    </source>
</reference>
<name>A0AAX6FVE5_IRIPA</name>
<reference evidence="1" key="1">
    <citation type="journal article" date="2023" name="GigaByte">
        <title>Genome assembly of the bearded iris, Iris pallida Lam.</title>
        <authorList>
            <person name="Bruccoleri R.E."/>
            <person name="Oakeley E.J."/>
            <person name="Faust A.M.E."/>
            <person name="Altorfer M."/>
            <person name="Dessus-Babus S."/>
            <person name="Burckhardt D."/>
            <person name="Oertli M."/>
            <person name="Naumann U."/>
            <person name="Petersen F."/>
            <person name="Wong J."/>
        </authorList>
    </citation>
    <scope>NUCLEOTIDE SEQUENCE</scope>
    <source>
        <strain evidence="1">GSM-AAB239-AS_SAM_17_03QT</strain>
    </source>
</reference>
<keyword evidence="2" id="KW-1185">Reference proteome</keyword>
<protein>
    <submittedName>
        <fullName evidence="1">Formyltetrahydrofolate deformylase 2, mitochondrial-like</fullName>
    </submittedName>
</protein>
<dbReference type="AlphaFoldDB" id="A0AAX6FVE5"/>
<dbReference type="EMBL" id="JANAVB010025603">
    <property type="protein sequence ID" value="KAJ6820340.1"/>
    <property type="molecule type" value="Genomic_DNA"/>
</dbReference>
<accession>A0AAX6FVE5</accession>
<evidence type="ECO:0000313" key="2">
    <source>
        <dbReference type="Proteomes" id="UP001140949"/>
    </source>
</evidence>
<comment type="caution">
    <text evidence="1">The sequence shown here is derived from an EMBL/GenBank/DDBJ whole genome shotgun (WGS) entry which is preliminary data.</text>
</comment>
<proteinExistence type="predicted"/>
<dbReference type="Proteomes" id="UP001140949">
    <property type="component" value="Unassembled WGS sequence"/>
</dbReference>
<organism evidence="1 2">
    <name type="scientific">Iris pallida</name>
    <name type="common">Sweet iris</name>
    <dbReference type="NCBI Taxonomy" id="29817"/>
    <lineage>
        <taxon>Eukaryota</taxon>
        <taxon>Viridiplantae</taxon>
        <taxon>Streptophyta</taxon>
        <taxon>Embryophyta</taxon>
        <taxon>Tracheophyta</taxon>
        <taxon>Spermatophyta</taxon>
        <taxon>Magnoliopsida</taxon>
        <taxon>Liliopsida</taxon>
        <taxon>Asparagales</taxon>
        <taxon>Iridaceae</taxon>
        <taxon>Iridoideae</taxon>
        <taxon>Irideae</taxon>
        <taxon>Iris</taxon>
    </lineage>
</organism>
<gene>
    <name evidence="1" type="ORF">M6B38_399765</name>
</gene>
<sequence length="40" mass="4498">MSGSSSKLENTYSPKSVPYSCLVQVEVMRCCNQTFMFCPD</sequence>